<sequence length="72" mass="7881">MPVQSCDRSLCTAIPFWSLTGPHVHQFYCGHVTGACAAVLLWSRNRGLSAGERLSMPIVFVTAKGVCAFWQL</sequence>
<dbReference type="EMBL" id="GBXM01017391">
    <property type="protein sequence ID" value="JAH91186.1"/>
    <property type="molecule type" value="Transcribed_RNA"/>
</dbReference>
<proteinExistence type="predicted"/>
<organism evidence="1">
    <name type="scientific">Anguilla anguilla</name>
    <name type="common">European freshwater eel</name>
    <name type="synonym">Muraena anguilla</name>
    <dbReference type="NCBI Taxonomy" id="7936"/>
    <lineage>
        <taxon>Eukaryota</taxon>
        <taxon>Metazoa</taxon>
        <taxon>Chordata</taxon>
        <taxon>Craniata</taxon>
        <taxon>Vertebrata</taxon>
        <taxon>Euteleostomi</taxon>
        <taxon>Actinopterygii</taxon>
        <taxon>Neopterygii</taxon>
        <taxon>Teleostei</taxon>
        <taxon>Anguilliformes</taxon>
        <taxon>Anguillidae</taxon>
        <taxon>Anguilla</taxon>
    </lineage>
</organism>
<evidence type="ECO:0000313" key="1">
    <source>
        <dbReference type="EMBL" id="JAH91186.1"/>
    </source>
</evidence>
<reference evidence="1" key="1">
    <citation type="submission" date="2014-11" db="EMBL/GenBank/DDBJ databases">
        <authorList>
            <person name="Amaro Gonzalez C."/>
        </authorList>
    </citation>
    <scope>NUCLEOTIDE SEQUENCE</scope>
</reference>
<reference evidence="1" key="2">
    <citation type="journal article" date="2015" name="Fish Shellfish Immunol.">
        <title>Early steps in the European eel (Anguilla anguilla)-Vibrio vulnificus interaction in the gills: Role of the RtxA13 toxin.</title>
        <authorList>
            <person name="Callol A."/>
            <person name="Pajuelo D."/>
            <person name="Ebbesson L."/>
            <person name="Teles M."/>
            <person name="MacKenzie S."/>
            <person name="Amaro C."/>
        </authorList>
    </citation>
    <scope>NUCLEOTIDE SEQUENCE</scope>
</reference>
<accession>A0A0E9WLJ4</accession>
<name>A0A0E9WLJ4_ANGAN</name>
<protein>
    <submittedName>
        <fullName evidence="1">Uncharacterized protein</fullName>
    </submittedName>
</protein>
<dbReference type="AlphaFoldDB" id="A0A0E9WLJ4"/>